<reference evidence="1 2" key="1">
    <citation type="submission" date="2020-08" db="EMBL/GenBank/DDBJ databases">
        <authorList>
            <person name="Newling K."/>
            <person name="Davey J."/>
            <person name="Forrester S."/>
        </authorList>
    </citation>
    <scope>NUCLEOTIDE SEQUENCE [LARGE SCALE GENOMIC DNA]</scope>
    <source>
        <strain evidence="2">Crithidia deanei Carvalho (ATCC PRA-265)</strain>
    </source>
</reference>
<proteinExistence type="predicted"/>
<sequence length="252" mass="28255">MPADEIEVVCHMIASLDGKCDGEAFKSKNFDYFLKSYYDVDAKHFADTPVTFSGRKCLYDVIELEEKLEDVPEGTISRDEDFIKPFEDTLTPGRHWHCVVDPRGKMTYKTNVVDSKVFPFYNGDRVVEIVTKKGVSDAFLSHLRKIGVPYIFAGEEELSCSLAVRKACEYLGVKKVILHGGPTLNYSFLKENLITTPSLIQIPTISSHSGDLPLFNPMNGEQVPRVDLTLIASESLEHGGAWLRYSIDANSH</sequence>
<dbReference type="Gene3D" id="3.40.430.10">
    <property type="entry name" value="Dihydrofolate Reductase, subunit A"/>
    <property type="match status" value="1"/>
</dbReference>
<dbReference type="InterPro" id="IPR050765">
    <property type="entry name" value="Riboflavin_Biosynth_HTPR"/>
</dbReference>
<evidence type="ECO:0000313" key="1">
    <source>
        <dbReference type="EMBL" id="CAD2217653.1"/>
    </source>
</evidence>
<dbReference type="InterPro" id="IPR024072">
    <property type="entry name" value="DHFR-like_dom_sf"/>
</dbReference>
<dbReference type="Proteomes" id="UP000515908">
    <property type="component" value="Chromosome 09"/>
</dbReference>
<protein>
    <recommendedName>
        <fullName evidence="3">RibD C-terminal domain containing protein</fullName>
    </recommendedName>
</protein>
<dbReference type="EMBL" id="LR877153">
    <property type="protein sequence ID" value="CAD2217653.1"/>
    <property type="molecule type" value="Genomic_DNA"/>
</dbReference>
<gene>
    <name evidence="1" type="ORF">ADEAN_000513200</name>
</gene>
<dbReference type="AlphaFoldDB" id="A0A7G2CG21"/>
<dbReference type="PANTHER" id="PTHR38011:SF7">
    <property type="entry name" value="2,5-DIAMINO-6-RIBOSYLAMINO-4(3H)-PYRIMIDINONE 5'-PHOSPHATE REDUCTASE"/>
    <property type="match status" value="1"/>
</dbReference>
<dbReference type="PANTHER" id="PTHR38011">
    <property type="entry name" value="DIHYDROFOLATE REDUCTASE FAMILY PROTEIN (AFU_ORTHOLOGUE AFUA_8G06820)"/>
    <property type="match status" value="1"/>
</dbReference>
<evidence type="ECO:0008006" key="3">
    <source>
        <dbReference type="Google" id="ProtNLM"/>
    </source>
</evidence>
<dbReference type="SUPFAM" id="SSF53597">
    <property type="entry name" value="Dihydrofolate reductase-like"/>
    <property type="match status" value="1"/>
</dbReference>
<organism evidence="1 2">
    <name type="scientific">Angomonas deanei</name>
    <dbReference type="NCBI Taxonomy" id="59799"/>
    <lineage>
        <taxon>Eukaryota</taxon>
        <taxon>Discoba</taxon>
        <taxon>Euglenozoa</taxon>
        <taxon>Kinetoplastea</taxon>
        <taxon>Metakinetoplastina</taxon>
        <taxon>Trypanosomatida</taxon>
        <taxon>Trypanosomatidae</taxon>
        <taxon>Strigomonadinae</taxon>
        <taxon>Angomonas</taxon>
    </lineage>
</organism>
<name>A0A7G2CG21_9TRYP</name>
<keyword evidence="2" id="KW-1185">Reference proteome</keyword>
<evidence type="ECO:0000313" key="2">
    <source>
        <dbReference type="Proteomes" id="UP000515908"/>
    </source>
</evidence>
<dbReference type="VEuPathDB" id="TriTrypDB:ADEAN_000513200"/>
<accession>A0A7G2CG21</accession>